<sequence>MPRPSSEQGCGAIVHHPLDPTRNTLIAVIGAAVFLCATVLNEFVLTRSRPSPAKVCGVVAASLALSFGIGMLSGGLQHFEDFPERAAMLIPFGLVLSFVAYVLRHQPSRWRSVAGPAGILMAVTAAVAFVGLKGIAQETAAQPGGDGHGHSHGDQPTTEAEPETGGADGHDAEPGSSEGTSHESPPSARASQEPTATAPSQEAEDHGETGHSH</sequence>
<keyword evidence="4" id="KW-1185">Reference proteome</keyword>
<organism evidence="3 4">
    <name type="scientific">Streptomyces phyllanthi</name>
    <dbReference type="NCBI Taxonomy" id="1803180"/>
    <lineage>
        <taxon>Bacteria</taxon>
        <taxon>Bacillati</taxon>
        <taxon>Actinomycetota</taxon>
        <taxon>Actinomycetes</taxon>
        <taxon>Kitasatosporales</taxon>
        <taxon>Streptomycetaceae</taxon>
        <taxon>Streptomyces</taxon>
    </lineage>
</organism>
<evidence type="ECO:0000256" key="2">
    <source>
        <dbReference type="SAM" id="Phobius"/>
    </source>
</evidence>
<keyword evidence="2" id="KW-0812">Transmembrane</keyword>
<dbReference type="OrthoDB" id="7874428at2"/>
<dbReference type="EMBL" id="VJZE01000327">
    <property type="protein sequence ID" value="MPY44471.1"/>
    <property type="molecule type" value="Genomic_DNA"/>
</dbReference>
<feature type="transmembrane region" description="Helical" evidence="2">
    <location>
        <begin position="86"/>
        <end position="103"/>
    </location>
</feature>
<reference evidence="3 4" key="1">
    <citation type="submission" date="2019-07" db="EMBL/GenBank/DDBJ databases">
        <title>New species of Amycolatopsis and Streptomyces.</title>
        <authorList>
            <person name="Duangmal K."/>
            <person name="Teo W.F.A."/>
            <person name="Lipun K."/>
        </authorList>
    </citation>
    <scope>NUCLEOTIDE SEQUENCE [LARGE SCALE GENOMIC DNA]</scope>
    <source>
        <strain evidence="3 4">TISTR 2346</strain>
    </source>
</reference>
<keyword evidence="2" id="KW-0472">Membrane</keyword>
<keyword evidence="2" id="KW-1133">Transmembrane helix</keyword>
<name>A0A5N8WAI6_9ACTN</name>
<accession>A0A5N8WAI6</accession>
<evidence type="ECO:0000313" key="3">
    <source>
        <dbReference type="EMBL" id="MPY44471.1"/>
    </source>
</evidence>
<comment type="caution">
    <text evidence="3">The sequence shown here is derived from an EMBL/GenBank/DDBJ whole genome shotgun (WGS) entry which is preliminary data.</text>
</comment>
<feature type="transmembrane region" description="Helical" evidence="2">
    <location>
        <begin position="24"/>
        <end position="43"/>
    </location>
</feature>
<feature type="compositionally biased region" description="Polar residues" evidence="1">
    <location>
        <begin position="177"/>
        <end position="200"/>
    </location>
</feature>
<feature type="transmembrane region" description="Helical" evidence="2">
    <location>
        <begin position="110"/>
        <end position="132"/>
    </location>
</feature>
<evidence type="ECO:0000313" key="4">
    <source>
        <dbReference type="Proteomes" id="UP000326979"/>
    </source>
</evidence>
<feature type="transmembrane region" description="Helical" evidence="2">
    <location>
        <begin position="55"/>
        <end position="74"/>
    </location>
</feature>
<proteinExistence type="predicted"/>
<feature type="compositionally biased region" description="Basic and acidic residues" evidence="1">
    <location>
        <begin position="203"/>
        <end position="213"/>
    </location>
</feature>
<dbReference type="AlphaFoldDB" id="A0A5N8WAI6"/>
<protein>
    <submittedName>
        <fullName evidence="3">Uncharacterized protein</fullName>
    </submittedName>
</protein>
<dbReference type="Proteomes" id="UP000326979">
    <property type="component" value="Unassembled WGS sequence"/>
</dbReference>
<evidence type="ECO:0000256" key="1">
    <source>
        <dbReference type="SAM" id="MobiDB-lite"/>
    </source>
</evidence>
<dbReference type="RefSeq" id="WP_152789454.1">
    <property type="nucleotide sequence ID" value="NZ_BAABEQ010000062.1"/>
</dbReference>
<gene>
    <name evidence="3" type="ORF">FNH04_32560</name>
</gene>
<feature type="region of interest" description="Disordered" evidence="1">
    <location>
        <begin position="139"/>
        <end position="213"/>
    </location>
</feature>